<dbReference type="RefSeq" id="WP_386047506.1">
    <property type="nucleotide sequence ID" value="NZ_JBHUIO010000008.1"/>
</dbReference>
<organism evidence="1 2">
    <name type="scientific">Tumebacillus lipolyticus</name>
    <dbReference type="NCBI Taxonomy" id="1280370"/>
    <lineage>
        <taxon>Bacteria</taxon>
        <taxon>Bacillati</taxon>
        <taxon>Bacillota</taxon>
        <taxon>Bacilli</taxon>
        <taxon>Bacillales</taxon>
        <taxon>Alicyclobacillaceae</taxon>
        <taxon>Tumebacillus</taxon>
    </lineage>
</organism>
<comment type="caution">
    <text evidence="1">The sequence shown here is derived from an EMBL/GenBank/DDBJ whole genome shotgun (WGS) entry which is preliminary data.</text>
</comment>
<name>A0ABW4ZZD5_9BACL</name>
<sequence>MPVEIHVGNVKVNTVDRSFVNIGPSIKTGLRAKSRMNQGMGEVMGNTNQVFYQSKVDDRDQVDFVQQKKAWSSR</sequence>
<gene>
    <name evidence="1" type="ORF">ACFSOY_13680</name>
</gene>
<proteinExistence type="predicted"/>
<accession>A0ABW4ZZD5</accession>
<reference evidence="2" key="1">
    <citation type="journal article" date="2019" name="Int. J. Syst. Evol. Microbiol.">
        <title>The Global Catalogue of Microorganisms (GCM) 10K type strain sequencing project: providing services to taxonomists for standard genome sequencing and annotation.</title>
        <authorList>
            <consortium name="The Broad Institute Genomics Platform"/>
            <consortium name="The Broad Institute Genome Sequencing Center for Infectious Disease"/>
            <person name="Wu L."/>
            <person name="Ma J."/>
        </authorList>
    </citation>
    <scope>NUCLEOTIDE SEQUENCE [LARGE SCALE GENOMIC DNA]</scope>
    <source>
        <strain evidence="2">CGMCC 1.13574</strain>
    </source>
</reference>
<evidence type="ECO:0000313" key="1">
    <source>
        <dbReference type="EMBL" id="MFD2171034.1"/>
    </source>
</evidence>
<dbReference type="EMBL" id="JBHUIO010000008">
    <property type="protein sequence ID" value="MFD2171034.1"/>
    <property type="molecule type" value="Genomic_DNA"/>
</dbReference>
<protein>
    <recommendedName>
        <fullName evidence="3">Spore germination protein GerPA/GerPF</fullName>
    </recommendedName>
</protein>
<dbReference type="Proteomes" id="UP001597343">
    <property type="component" value="Unassembled WGS sequence"/>
</dbReference>
<evidence type="ECO:0008006" key="3">
    <source>
        <dbReference type="Google" id="ProtNLM"/>
    </source>
</evidence>
<evidence type="ECO:0000313" key="2">
    <source>
        <dbReference type="Proteomes" id="UP001597343"/>
    </source>
</evidence>
<keyword evidence="2" id="KW-1185">Reference proteome</keyword>